<dbReference type="AlphaFoldDB" id="A0A1M7IGZ9"/>
<protein>
    <submittedName>
        <fullName evidence="1">Uncharacterized protein</fullName>
    </submittedName>
</protein>
<name>A0A1M7IGZ9_9FLAO</name>
<dbReference type="STRING" id="1302687.SAMN05444267_104622"/>
<evidence type="ECO:0000313" key="1">
    <source>
        <dbReference type="EMBL" id="SHM40054.1"/>
    </source>
</evidence>
<organism evidence="1 2">
    <name type="scientific">Chryseobacterium polytrichastri</name>
    <dbReference type="NCBI Taxonomy" id="1302687"/>
    <lineage>
        <taxon>Bacteria</taxon>
        <taxon>Pseudomonadati</taxon>
        <taxon>Bacteroidota</taxon>
        <taxon>Flavobacteriia</taxon>
        <taxon>Flavobacteriales</taxon>
        <taxon>Weeksellaceae</taxon>
        <taxon>Chryseobacterium group</taxon>
        <taxon>Chryseobacterium</taxon>
    </lineage>
</organism>
<gene>
    <name evidence="1" type="ORF">SAMN05444267_104622</name>
</gene>
<evidence type="ECO:0000313" key="2">
    <source>
        <dbReference type="Proteomes" id="UP000184364"/>
    </source>
</evidence>
<proteinExistence type="predicted"/>
<sequence length="35" mass="4075">MKKILGEYLEIKKNIVFLQPKISREISITISKAEL</sequence>
<accession>A0A1M7IGZ9</accession>
<reference evidence="2" key="1">
    <citation type="submission" date="2016-11" db="EMBL/GenBank/DDBJ databases">
        <authorList>
            <person name="Varghese N."/>
            <person name="Submissions S."/>
        </authorList>
    </citation>
    <scope>NUCLEOTIDE SEQUENCE [LARGE SCALE GENOMIC DNA]</scope>
    <source>
        <strain evidence="2">DSM 26899</strain>
    </source>
</reference>
<dbReference type="Proteomes" id="UP000184364">
    <property type="component" value="Unassembled WGS sequence"/>
</dbReference>
<dbReference type="EMBL" id="FRAV01000046">
    <property type="protein sequence ID" value="SHM40054.1"/>
    <property type="molecule type" value="Genomic_DNA"/>
</dbReference>
<keyword evidence="2" id="KW-1185">Reference proteome</keyword>